<organism evidence="11 12">
    <name type="scientific">Candidozyma pseudohaemuli</name>
    <dbReference type="NCBI Taxonomy" id="418784"/>
    <lineage>
        <taxon>Eukaryota</taxon>
        <taxon>Fungi</taxon>
        <taxon>Dikarya</taxon>
        <taxon>Ascomycota</taxon>
        <taxon>Saccharomycotina</taxon>
        <taxon>Pichiomycetes</taxon>
        <taxon>Metschnikowiaceae</taxon>
        <taxon>Candidozyma</taxon>
    </lineage>
</organism>
<dbReference type="RefSeq" id="XP_024715986.1">
    <property type="nucleotide sequence ID" value="XM_024856387.1"/>
</dbReference>
<keyword evidence="4" id="KW-0719">Serine esterase</keyword>
<dbReference type="OrthoDB" id="2418081at2759"/>
<evidence type="ECO:0000259" key="10">
    <source>
        <dbReference type="Pfam" id="PF02230"/>
    </source>
</evidence>
<evidence type="ECO:0000256" key="2">
    <source>
        <dbReference type="ARBA" id="ARBA00012423"/>
    </source>
</evidence>
<comment type="caution">
    <text evidence="11">The sequence shown here is derived from an EMBL/GenBank/DDBJ whole genome shotgun (WGS) entry which is preliminary data.</text>
</comment>
<dbReference type="Proteomes" id="UP000241107">
    <property type="component" value="Unassembled WGS sequence"/>
</dbReference>
<reference evidence="11 12" key="1">
    <citation type="submission" date="2018-03" db="EMBL/GenBank/DDBJ databases">
        <title>Candida pseudohaemulonii genome assembly and annotation.</title>
        <authorList>
            <person name="Munoz J.F."/>
            <person name="Gade L.G."/>
            <person name="Chow N.A."/>
            <person name="Litvintseva A.P."/>
            <person name="Loparev V.N."/>
            <person name="Cuomo C.A."/>
        </authorList>
    </citation>
    <scope>NUCLEOTIDE SEQUENCE [LARGE SCALE GENOMIC DNA]</scope>
    <source>
        <strain evidence="11 12">B12108</strain>
    </source>
</reference>
<evidence type="ECO:0000313" key="12">
    <source>
        <dbReference type="Proteomes" id="UP000241107"/>
    </source>
</evidence>
<evidence type="ECO:0000256" key="4">
    <source>
        <dbReference type="ARBA" id="ARBA00022487"/>
    </source>
</evidence>
<keyword evidence="5" id="KW-0378">Hydrolase</keyword>
<comment type="function">
    <text evidence="7">Hydrolyzes fatty acids from S-acylated cysteine residues in proteins with a strong preference for palmitoylated G-alpha proteins over other acyl substrates. Mediates the deacylation of G-alpha proteins such as GPA1 in vivo, but has weak or no activity toward palmitoylated Ras proteins. Has weak lysophospholipase activity in vitro; however such activity may not exist in vivo.</text>
</comment>
<protein>
    <recommendedName>
        <fullName evidence="3">Acyl-protein thioesterase 1</fullName>
        <ecNumber evidence="2">3.1.2.22</ecNumber>
    </recommendedName>
    <alternativeName>
        <fullName evidence="8">Palmitoyl-protein hydrolase</fullName>
    </alternativeName>
</protein>
<dbReference type="EC" id="3.1.2.22" evidence="2"/>
<keyword evidence="6" id="KW-0443">Lipid metabolism</keyword>
<dbReference type="GO" id="GO:0005737">
    <property type="term" value="C:cytoplasm"/>
    <property type="evidence" value="ECO:0007669"/>
    <property type="project" value="TreeGrafter"/>
</dbReference>
<dbReference type="Pfam" id="PF02230">
    <property type="entry name" value="Abhydrolase_2"/>
    <property type="match status" value="1"/>
</dbReference>
<evidence type="ECO:0000256" key="8">
    <source>
        <dbReference type="ARBA" id="ARBA00031195"/>
    </source>
</evidence>
<evidence type="ECO:0000256" key="1">
    <source>
        <dbReference type="ARBA" id="ARBA00006499"/>
    </source>
</evidence>
<name>A0A2P7YZ97_9ASCO</name>
<keyword evidence="6" id="KW-0276">Fatty acid metabolism</keyword>
<evidence type="ECO:0000313" key="11">
    <source>
        <dbReference type="EMBL" id="PSK41287.1"/>
    </source>
</evidence>
<dbReference type="InterPro" id="IPR003140">
    <property type="entry name" value="PLipase/COase/thioEstase"/>
</dbReference>
<dbReference type="InterPro" id="IPR050565">
    <property type="entry name" value="LYPA1-2/EST-like"/>
</dbReference>
<comment type="catalytic activity">
    <reaction evidence="9">
        <text>S-hexadecanoyl-L-cysteinyl-[protein] + H2O = L-cysteinyl-[protein] + hexadecanoate + H(+)</text>
        <dbReference type="Rhea" id="RHEA:19233"/>
        <dbReference type="Rhea" id="RHEA-COMP:10131"/>
        <dbReference type="Rhea" id="RHEA-COMP:11032"/>
        <dbReference type="ChEBI" id="CHEBI:7896"/>
        <dbReference type="ChEBI" id="CHEBI:15377"/>
        <dbReference type="ChEBI" id="CHEBI:15378"/>
        <dbReference type="ChEBI" id="CHEBI:29950"/>
        <dbReference type="ChEBI" id="CHEBI:74151"/>
        <dbReference type="EC" id="3.1.2.22"/>
    </reaction>
</comment>
<dbReference type="Gene3D" id="3.40.50.1820">
    <property type="entry name" value="alpha/beta hydrolase"/>
    <property type="match status" value="1"/>
</dbReference>
<dbReference type="PANTHER" id="PTHR10655:SF17">
    <property type="entry name" value="LYSOPHOSPHOLIPASE-LIKE PROTEIN 1"/>
    <property type="match status" value="1"/>
</dbReference>
<dbReference type="EMBL" id="PYFQ01000001">
    <property type="protein sequence ID" value="PSK41287.1"/>
    <property type="molecule type" value="Genomic_DNA"/>
</dbReference>
<dbReference type="InterPro" id="IPR029058">
    <property type="entry name" value="AB_hydrolase_fold"/>
</dbReference>
<dbReference type="PANTHER" id="PTHR10655">
    <property type="entry name" value="LYSOPHOSPHOLIPASE-RELATED"/>
    <property type="match status" value="1"/>
</dbReference>
<dbReference type="AlphaFoldDB" id="A0A2P7YZ97"/>
<evidence type="ECO:0000256" key="7">
    <source>
        <dbReference type="ARBA" id="ARBA00029392"/>
    </source>
</evidence>
<keyword evidence="12" id="KW-1185">Reference proteome</keyword>
<sequence>MSVSAVRIPATKTAKNAVIFLHGLGDTGEGWSWFPQVISQTGILKSQAETNFIFPNAPSIPITVNGGMRMPGWFDIYEFGNPKAKQDVDGFFKTCDLLKSLIKEQHEKHNIPLSKIVIGGFSQGAAISMATLSLLEEKIGGAVALSGFCPVSDALKSKIQNANFETPVFQGHGDVDPIVQHSFGEDTSKFYREAGFKDWTFKTYGGVAHSANDEELVDVIKFLSLILDK</sequence>
<dbReference type="GeneID" id="36564359"/>
<dbReference type="GO" id="GO:0052689">
    <property type="term" value="F:carboxylic ester hydrolase activity"/>
    <property type="evidence" value="ECO:0007669"/>
    <property type="project" value="UniProtKB-KW"/>
</dbReference>
<dbReference type="SUPFAM" id="SSF53474">
    <property type="entry name" value="alpha/beta-Hydrolases"/>
    <property type="match status" value="1"/>
</dbReference>
<feature type="domain" description="Phospholipase/carboxylesterase/thioesterase" evidence="10">
    <location>
        <begin position="10"/>
        <end position="225"/>
    </location>
</feature>
<dbReference type="STRING" id="418784.A0A2P7YZ97"/>
<evidence type="ECO:0000256" key="3">
    <source>
        <dbReference type="ARBA" id="ARBA00014923"/>
    </source>
</evidence>
<evidence type="ECO:0000256" key="6">
    <source>
        <dbReference type="ARBA" id="ARBA00022832"/>
    </source>
</evidence>
<dbReference type="VEuPathDB" id="FungiDB:C7M61_000968"/>
<evidence type="ECO:0000256" key="9">
    <source>
        <dbReference type="ARBA" id="ARBA00047337"/>
    </source>
</evidence>
<comment type="similarity">
    <text evidence="1">Belongs to the AB hydrolase superfamily. AB hydrolase 2 family.</text>
</comment>
<dbReference type="GO" id="GO:0006631">
    <property type="term" value="P:fatty acid metabolic process"/>
    <property type="evidence" value="ECO:0007669"/>
    <property type="project" value="UniProtKB-KW"/>
</dbReference>
<evidence type="ECO:0000256" key="5">
    <source>
        <dbReference type="ARBA" id="ARBA00022801"/>
    </source>
</evidence>
<proteinExistence type="inferred from homology"/>
<gene>
    <name evidence="11" type="ORF">C7M61_000968</name>
</gene>
<dbReference type="GO" id="GO:0008474">
    <property type="term" value="F:palmitoyl-(protein) hydrolase activity"/>
    <property type="evidence" value="ECO:0007669"/>
    <property type="project" value="UniProtKB-EC"/>
</dbReference>
<accession>A0A2P7YZ97</accession>